<dbReference type="EMBL" id="BJYU01000062">
    <property type="protein sequence ID" value="GEO16343.1"/>
    <property type="molecule type" value="Genomic_DNA"/>
</dbReference>
<gene>
    <name evidence="2" type="ORF">MAE02_40390</name>
</gene>
<name>A0A512BWK6_9HYPH</name>
<dbReference type="AlphaFoldDB" id="A0A512BWK6"/>
<comment type="caution">
    <text evidence="2">The sequence shown here is derived from an EMBL/GenBank/DDBJ whole genome shotgun (WGS) entry which is preliminary data.</text>
</comment>
<evidence type="ECO:0000313" key="3">
    <source>
        <dbReference type="Proteomes" id="UP000321085"/>
    </source>
</evidence>
<reference evidence="2 3" key="1">
    <citation type="submission" date="2019-07" db="EMBL/GenBank/DDBJ databases">
        <title>Whole genome shotgun sequence of Microvirga aerophila NBRC 106136.</title>
        <authorList>
            <person name="Hosoyama A."/>
            <person name="Uohara A."/>
            <person name="Ohji S."/>
            <person name="Ichikawa N."/>
        </authorList>
    </citation>
    <scope>NUCLEOTIDE SEQUENCE [LARGE SCALE GENOMIC DNA]</scope>
    <source>
        <strain evidence="2 3">NBRC 106136</strain>
    </source>
</reference>
<dbReference type="Proteomes" id="UP000321085">
    <property type="component" value="Unassembled WGS sequence"/>
</dbReference>
<accession>A0A512BWK6</accession>
<feature type="chain" id="PRO_5021744590" evidence="1">
    <location>
        <begin position="24"/>
        <end position="115"/>
    </location>
</feature>
<proteinExistence type="predicted"/>
<evidence type="ECO:0000256" key="1">
    <source>
        <dbReference type="SAM" id="SignalP"/>
    </source>
</evidence>
<keyword evidence="1" id="KW-0732">Signal</keyword>
<feature type="signal peptide" evidence="1">
    <location>
        <begin position="1"/>
        <end position="23"/>
    </location>
</feature>
<evidence type="ECO:0000313" key="2">
    <source>
        <dbReference type="EMBL" id="GEO16343.1"/>
    </source>
</evidence>
<dbReference type="RefSeq" id="WP_114188369.1">
    <property type="nucleotide sequence ID" value="NZ_BJYU01000062.1"/>
</dbReference>
<sequence>MNFKKSRPLLLMGAALFASASIAASPASAQTSGDCVLGVGANCEDTFGASSAARKVTPSQATTPSTARYDAYVASKEKQQVGLAMALTRAAEQGKQGILKACQAVSPNKPTDACP</sequence>
<keyword evidence="3" id="KW-1185">Reference proteome</keyword>
<organism evidence="2 3">
    <name type="scientific">Microvirga aerophila</name>
    <dbReference type="NCBI Taxonomy" id="670291"/>
    <lineage>
        <taxon>Bacteria</taxon>
        <taxon>Pseudomonadati</taxon>
        <taxon>Pseudomonadota</taxon>
        <taxon>Alphaproteobacteria</taxon>
        <taxon>Hyphomicrobiales</taxon>
        <taxon>Methylobacteriaceae</taxon>
        <taxon>Microvirga</taxon>
    </lineage>
</organism>
<protein>
    <submittedName>
        <fullName evidence="2">Uncharacterized protein</fullName>
    </submittedName>
</protein>